<evidence type="ECO:0000313" key="1">
    <source>
        <dbReference type="EMBL" id="JAD78584.1"/>
    </source>
</evidence>
<proteinExistence type="predicted"/>
<dbReference type="EMBL" id="GBRH01219311">
    <property type="protein sequence ID" value="JAD78584.1"/>
    <property type="molecule type" value="Transcribed_RNA"/>
</dbReference>
<reference evidence="1" key="2">
    <citation type="journal article" date="2015" name="Data Brief">
        <title>Shoot transcriptome of the giant reed, Arundo donax.</title>
        <authorList>
            <person name="Barrero R.A."/>
            <person name="Guerrero F.D."/>
            <person name="Moolhuijzen P."/>
            <person name="Goolsby J.A."/>
            <person name="Tidwell J."/>
            <person name="Bellgard S.E."/>
            <person name="Bellgard M.I."/>
        </authorList>
    </citation>
    <scope>NUCLEOTIDE SEQUENCE</scope>
    <source>
        <tissue evidence="1">Shoot tissue taken approximately 20 cm above the soil surface</tissue>
    </source>
</reference>
<protein>
    <submittedName>
        <fullName evidence="1">Uncharacterized protein</fullName>
    </submittedName>
</protein>
<organism evidence="1">
    <name type="scientific">Arundo donax</name>
    <name type="common">Giant reed</name>
    <name type="synonym">Donax arundinaceus</name>
    <dbReference type="NCBI Taxonomy" id="35708"/>
    <lineage>
        <taxon>Eukaryota</taxon>
        <taxon>Viridiplantae</taxon>
        <taxon>Streptophyta</taxon>
        <taxon>Embryophyta</taxon>
        <taxon>Tracheophyta</taxon>
        <taxon>Spermatophyta</taxon>
        <taxon>Magnoliopsida</taxon>
        <taxon>Liliopsida</taxon>
        <taxon>Poales</taxon>
        <taxon>Poaceae</taxon>
        <taxon>PACMAD clade</taxon>
        <taxon>Arundinoideae</taxon>
        <taxon>Arundineae</taxon>
        <taxon>Arundo</taxon>
    </lineage>
</organism>
<sequence length="66" mass="8024">MKRNLHEIYDDSQHWQVLYHLKLQVLLEQGYLSMVEIRLRLCLFLLKNNEIQLLCVVLDMLGARRR</sequence>
<accession>A0A0A9CQI2</accession>
<name>A0A0A9CQI2_ARUDO</name>
<dbReference type="AlphaFoldDB" id="A0A0A9CQI2"/>
<reference evidence="1" key="1">
    <citation type="submission" date="2014-09" db="EMBL/GenBank/DDBJ databases">
        <authorList>
            <person name="Magalhaes I.L.F."/>
            <person name="Oliveira U."/>
            <person name="Santos F.R."/>
            <person name="Vidigal T.H.D.A."/>
            <person name="Brescovit A.D."/>
            <person name="Santos A.J."/>
        </authorList>
    </citation>
    <scope>NUCLEOTIDE SEQUENCE</scope>
    <source>
        <tissue evidence="1">Shoot tissue taken approximately 20 cm above the soil surface</tissue>
    </source>
</reference>